<evidence type="ECO:0000256" key="2">
    <source>
        <dbReference type="ARBA" id="ARBA00023015"/>
    </source>
</evidence>
<gene>
    <name evidence="7" type="ORF">ACFFSA_33565</name>
</gene>
<feature type="DNA-binding region" description="H-T-H motif" evidence="5">
    <location>
        <begin position="31"/>
        <end position="50"/>
    </location>
</feature>
<dbReference type="Pfam" id="PF00440">
    <property type="entry name" value="TetR_N"/>
    <property type="match status" value="1"/>
</dbReference>
<reference evidence="7 8" key="1">
    <citation type="submission" date="2024-09" db="EMBL/GenBank/DDBJ databases">
        <authorList>
            <person name="Sun Q."/>
            <person name="Mori K."/>
        </authorList>
    </citation>
    <scope>NUCLEOTIDE SEQUENCE [LARGE SCALE GENOMIC DNA]</scope>
    <source>
        <strain evidence="7 8">JCM 3143</strain>
    </source>
</reference>
<dbReference type="PANTHER" id="PTHR30055">
    <property type="entry name" value="HTH-TYPE TRANSCRIPTIONAL REGULATOR RUTR"/>
    <property type="match status" value="1"/>
</dbReference>
<dbReference type="SUPFAM" id="SSF48498">
    <property type="entry name" value="Tetracyclin repressor-like, C-terminal domain"/>
    <property type="match status" value="1"/>
</dbReference>
<dbReference type="InterPro" id="IPR050109">
    <property type="entry name" value="HTH-type_TetR-like_transc_reg"/>
</dbReference>
<dbReference type="InterPro" id="IPR001647">
    <property type="entry name" value="HTH_TetR"/>
</dbReference>
<dbReference type="RefSeq" id="WP_344986828.1">
    <property type="nucleotide sequence ID" value="NZ_BAAAXV010000001.1"/>
</dbReference>
<organism evidence="7 8">
    <name type="scientific">Nonomuraea helvata</name>
    <dbReference type="NCBI Taxonomy" id="37484"/>
    <lineage>
        <taxon>Bacteria</taxon>
        <taxon>Bacillati</taxon>
        <taxon>Actinomycetota</taxon>
        <taxon>Actinomycetes</taxon>
        <taxon>Streptosporangiales</taxon>
        <taxon>Streptosporangiaceae</taxon>
        <taxon>Nonomuraea</taxon>
    </lineage>
</organism>
<evidence type="ECO:0000256" key="1">
    <source>
        <dbReference type="ARBA" id="ARBA00022491"/>
    </source>
</evidence>
<keyword evidence="4" id="KW-0804">Transcription</keyword>
<dbReference type="Proteomes" id="UP001589532">
    <property type="component" value="Unassembled WGS sequence"/>
</dbReference>
<evidence type="ECO:0000256" key="4">
    <source>
        <dbReference type="ARBA" id="ARBA00023163"/>
    </source>
</evidence>
<dbReference type="InterPro" id="IPR036271">
    <property type="entry name" value="Tet_transcr_reg_TetR-rel_C_sf"/>
</dbReference>
<evidence type="ECO:0000313" key="8">
    <source>
        <dbReference type="Proteomes" id="UP001589532"/>
    </source>
</evidence>
<dbReference type="InterPro" id="IPR039538">
    <property type="entry name" value="BetI_C"/>
</dbReference>
<dbReference type="PANTHER" id="PTHR30055:SF234">
    <property type="entry name" value="HTH-TYPE TRANSCRIPTIONAL REGULATOR BETI"/>
    <property type="match status" value="1"/>
</dbReference>
<sequence>MPLQVDHEQRRKQIAEAVLRIAEAQGLQQVTMRAVAAEAHVSLRLVQYYFQTKDALLVDALERLSAQLDALMRQSIAVADTPPTPRTVVTAVLTTILPIDTESRRIARTYAAFYSLVLSDPQFVEQHGTPQPDMLEGFLAKQIRAAQEAGEVSADVDPAVKAAGLLAMTNGLVSSVLGTQRTAEAALAILNSHLDELWA</sequence>
<protein>
    <submittedName>
        <fullName evidence="7">TetR/AcrR family transcriptional regulator</fullName>
    </submittedName>
</protein>
<keyword evidence="1" id="KW-0678">Repressor</keyword>
<evidence type="ECO:0000313" key="7">
    <source>
        <dbReference type="EMBL" id="MFB9628039.1"/>
    </source>
</evidence>
<dbReference type="InterPro" id="IPR009057">
    <property type="entry name" value="Homeodomain-like_sf"/>
</dbReference>
<dbReference type="Pfam" id="PF13977">
    <property type="entry name" value="TetR_C_6"/>
    <property type="match status" value="1"/>
</dbReference>
<dbReference type="PROSITE" id="PS50977">
    <property type="entry name" value="HTH_TETR_2"/>
    <property type="match status" value="1"/>
</dbReference>
<evidence type="ECO:0000259" key="6">
    <source>
        <dbReference type="PROSITE" id="PS50977"/>
    </source>
</evidence>
<keyword evidence="8" id="KW-1185">Reference proteome</keyword>
<dbReference type="Gene3D" id="1.10.357.10">
    <property type="entry name" value="Tetracycline Repressor, domain 2"/>
    <property type="match status" value="1"/>
</dbReference>
<keyword evidence="3 5" id="KW-0238">DNA-binding</keyword>
<keyword evidence="2" id="KW-0805">Transcription regulation</keyword>
<dbReference type="EMBL" id="JBHMBW010000037">
    <property type="protein sequence ID" value="MFB9628039.1"/>
    <property type="molecule type" value="Genomic_DNA"/>
</dbReference>
<dbReference type="SUPFAM" id="SSF46689">
    <property type="entry name" value="Homeodomain-like"/>
    <property type="match status" value="1"/>
</dbReference>
<evidence type="ECO:0000256" key="3">
    <source>
        <dbReference type="ARBA" id="ARBA00023125"/>
    </source>
</evidence>
<comment type="caution">
    <text evidence="7">The sequence shown here is derived from an EMBL/GenBank/DDBJ whole genome shotgun (WGS) entry which is preliminary data.</text>
</comment>
<proteinExistence type="predicted"/>
<evidence type="ECO:0000256" key="5">
    <source>
        <dbReference type="PROSITE-ProRule" id="PRU00335"/>
    </source>
</evidence>
<feature type="domain" description="HTH tetR-type" evidence="6">
    <location>
        <begin position="8"/>
        <end position="68"/>
    </location>
</feature>
<accession>A0ABV5S8S8</accession>
<name>A0ABV5S8S8_9ACTN</name>